<sequence>MEKLNSGKNYRKNKPIQKENINLEYKKSDFKLPKNFWETYSAMANTSGGFIVLGIDEPHTYNYKITGVSVPEDVKRDFFSGLGNKKIISQRLTSDNSENYIEYEINGKIIIQIYVREANHSEKPVYINGIKTNAYVRHNDGDFLMDDEEYRYFITDSNSSLDSGLLDNYNIDDLNEKDINDYRKLLFNNTKKKKYDDFQNYSNLQFLYDIGVFKIDRKNSNREYKLTKDGLLFFGKLKSILDEFPGFQLDYFKYNHDTDNNWVDRVSSGDMNYPELNIFSFYNVVLNKLPSGIPDKFIQNNEMTRGSYYADLKSATKEALVNSLMHPYYNSSKAIRINDYESCFEFFNPGNMRVSLDSFIKGQDSDSRNSVISSLFRKSGIAERAGSGGPRIFESAINNHLLAPDVVILPESTKITIWKVDLLYAIKNIRDLSDEQIKILGDIINYFTTIPQLSKRNPNIPKNRIRTIVKNLTDMDLIVHLGSYKSSRYIMNLNEQQIEMEKQRLIKKLNDTKL</sequence>
<evidence type="ECO:0000313" key="2">
    <source>
        <dbReference type="EMBL" id="USS88373.1"/>
    </source>
</evidence>
<gene>
    <name evidence="2" type="ORF">M3M39_02535</name>
</gene>
<dbReference type="PANTHER" id="PTHR30595:SF6">
    <property type="entry name" value="SCHLAFEN ALBA-2 DOMAIN-CONTAINING PROTEIN"/>
    <property type="match status" value="1"/>
</dbReference>
<dbReference type="Proteomes" id="UP001057025">
    <property type="component" value="Chromosome"/>
</dbReference>
<feature type="domain" description="Schlafen AlbA-2" evidence="1">
    <location>
        <begin position="19"/>
        <end position="142"/>
    </location>
</feature>
<reference evidence="2" key="1">
    <citation type="submission" date="2022-05" db="EMBL/GenBank/DDBJ databases">
        <authorList>
            <person name="Oliphant S.A."/>
            <person name="Watson-Haigh N.S."/>
            <person name="Sumby K.M."/>
            <person name="Gardner J.M."/>
            <person name="Jiranek V."/>
        </authorList>
    </citation>
    <scope>NUCLEOTIDE SEQUENCE</scope>
    <source>
        <strain evidence="2">KI11_C11</strain>
    </source>
</reference>
<keyword evidence="3" id="KW-1185">Reference proteome</keyword>
<accession>A0ABY5BTB8</accession>
<dbReference type="InterPro" id="IPR007421">
    <property type="entry name" value="Schlafen_AlbA_2_dom"/>
</dbReference>
<dbReference type="RefSeq" id="WP_252797659.1">
    <property type="nucleotide sequence ID" value="NZ_CP097118.1"/>
</dbReference>
<dbReference type="Pfam" id="PF13749">
    <property type="entry name" value="HATPase_c_4"/>
    <property type="match status" value="1"/>
</dbReference>
<name>A0ABY5BTB8_9LACO</name>
<dbReference type="EMBL" id="CP097118">
    <property type="protein sequence ID" value="USS88373.1"/>
    <property type="molecule type" value="Genomic_DNA"/>
</dbReference>
<dbReference type="Pfam" id="PF04326">
    <property type="entry name" value="SLFN_AlbA_2"/>
    <property type="match status" value="1"/>
</dbReference>
<proteinExistence type="predicted"/>
<dbReference type="Gene3D" id="3.30.565.60">
    <property type="match status" value="1"/>
</dbReference>
<dbReference type="InterPro" id="IPR038475">
    <property type="entry name" value="RecG_C_sf"/>
</dbReference>
<dbReference type="PANTHER" id="PTHR30595">
    <property type="entry name" value="GLPR-RELATED TRANSCRIPTIONAL REPRESSOR"/>
    <property type="match status" value="1"/>
</dbReference>
<dbReference type="InterPro" id="IPR038461">
    <property type="entry name" value="Schlafen_AlbA_2_dom_sf"/>
</dbReference>
<protein>
    <submittedName>
        <fullName evidence="2">DNA binding domain-containing protein</fullName>
    </submittedName>
</protein>
<evidence type="ECO:0000259" key="1">
    <source>
        <dbReference type="Pfam" id="PF04326"/>
    </source>
</evidence>
<dbReference type="Gene3D" id="3.30.950.30">
    <property type="entry name" value="Schlafen, AAA domain"/>
    <property type="match status" value="1"/>
</dbReference>
<evidence type="ECO:0000313" key="3">
    <source>
        <dbReference type="Proteomes" id="UP001057025"/>
    </source>
</evidence>
<organism evidence="2 3">
    <name type="scientific">Fructilactobacillus hinvesii</name>
    <dbReference type="NCBI Taxonomy" id="2940300"/>
    <lineage>
        <taxon>Bacteria</taxon>
        <taxon>Bacillati</taxon>
        <taxon>Bacillota</taxon>
        <taxon>Bacilli</taxon>
        <taxon>Lactobacillales</taxon>
        <taxon>Lactobacillaceae</taxon>
        <taxon>Fructilactobacillus</taxon>
    </lineage>
</organism>